<dbReference type="InterPro" id="IPR050904">
    <property type="entry name" value="Adhesion/Biosynth-related"/>
</dbReference>
<keyword evidence="3" id="KW-0732">Signal</keyword>
<keyword evidence="6" id="KW-1185">Reference proteome</keyword>
<reference evidence="5 6" key="1">
    <citation type="submission" date="2018-07" db="EMBL/GenBank/DDBJ databases">
        <title>Genomic Encyclopedia of Type Strains, Phase IV (KMG-IV): sequencing the most valuable type-strain genomes for metagenomic binning, comparative biology and taxonomic classification.</title>
        <authorList>
            <person name="Goeker M."/>
        </authorList>
    </citation>
    <scope>NUCLEOTIDE SEQUENCE [LARGE SCALE GENOMIC DNA]</scope>
    <source>
        <strain evidence="5 6">DSM 4134</strain>
    </source>
</reference>
<dbReference type="InterPro" id="IPR036378">
    <property type="entry name" value="FAS1_dom_sf"/>
</dbReference>
<dbReference type="PROSITE" id="PS00018">
    <property type="entry name" value="EF_HAND_1"/>
    <property type="match status" value="1"/>
</dbReference>
<protein>
    <submittedName>
        <fullName evidence="5">Cadherin-like protein</fullName>
    </submittedName>
</protein>
<dbReference type="Pfam" id="PF02469">
    <property type="entry name" value="Fasciclin"/>
    <property type="match status" value="1"/>
</dbReference>
<feature type="domain" description="FAS1" evidence="4">
    <location>
        <begin position="44"/>
        <end position="187"/>
    </location>
</feature>
<dbReference type="InterPro" id="IPR018247">
    <property type="entry name" value="EF_Hand_1_Ca_BS"/>
</dbReference>
<comment type="caution">
    <text evidence="5">The sequence shown here is derived from an EMBL/GenBank/DDBJ whole genome shotgun (WGS) entry which is preliminary data.</text>
</comment>
<gene>
    <name evidence="5" type="ORF">C7460_101390</name>
</gene>
<dbReference type="Proteomes" id="UP000256779">
    <property type="component" value="Unassembled WGS sequence"/>
</dbReference>
<organism evidence="5 6">
    <name type="scientific">Marinoscillum furvescens DSM 4134</name>
    <dbReference type="NCBI Taxonomy" id="1122208"/>
    <lineage>
        <taxon>Bacteria</taxon>
        <taxon>Pseudomonadati</taxon>
        <taxon>Bacteroidota</taxon>
        <taxon>Cytophagia</taxon>
        <taxon>Cytophagales</taxon>
        <taxon>Reichenbachiellaceae</taxon>
        <taxon>Marinoscillum</taxon>
    </lineage>
</organism>
<comment type="subcellular location">
    <subcellularLocation>
        <location evidence="1">Secreted</location>
    </subcellularLocation>
</comment>
<dbReference type="Pfam" id="PF24517">
    <property type="entry name" value="CBM96"/>
    <property type="match status" value="1"/>
</dbReference>
<dbReference type="Gene3D" id="2.30.180.10">
    <property type="entry name" value="FAS1 domain"/>
    <property type="match status" value="1"/>
</dbReference>
<evidence type="ECO:0000256" key="3">
    <source>
        <dbReference type="ARBA" id="ARBA00022729"/>
    </source>
</evidence>
<proteinExistence type="predicted"/>
<dbReference type="AlphaFoldDB" id="A0A3D9LHI3"/>
<keyword evidence="2" id="KW-0964">Secreted</keyword>
<dbReference type="PROSITE" id="PS51257">
    <property type="entry name" value="PROKAR_LIPOPROTEIN"/>
    <property type="match status" value="1"/>
</dbReference>
<sequence>MKRNKLNIPFGWLQSMLLVLLTLSSCETQDDFEYKKSNSTGELGVSAWEYIQSSEYFTLLEEAINITELQSYYSGETAKTFIIPTNTAFEEYLESNSYTSLDEVPVPILRNALMYHIVNAEVIFTDPELFSSNKPIAYETGNGQTMYLSHNSNFVGYVNEGTSKQWDISTSNLESTNGIIHIVNSVVYFSAPIGDLSVPDPTIERDTAFVLYDTYVNGGSQSGTNFGTNAKILMKNASGDGGLYQRRPFLMFDLRDLNKEGVITDLELQLSISFTHGKGVGLYVYETDTNWTEMGLNWNNAPFPTGEAISSITSVKLAAGEYFAFNLTDYYQSLDGKKRISLMLDADEESNETDEFGSKENGTLAMPMLIATIATGVNSLELATNTGFTVEAEGSYAWNTEMLEATGAAAIDLIYTVEEIPTAGWLVKGASILSVGDRFTQNDIDVMSLLYINDGTGPSDKVVLTAKDRTGGSIDSFEVAISIQ</sequence>
<dbReference type="PANTHER" id="PTHR10900">
    <property type="entry name" value="PERIOSTIN-RELATED"/>
    <property type="match status" value="1"/>
</dbReference>
<evidence type="ECO:0000256" key="2">
    <source>
        <dbReference type="ARBA" id="ARBA00022525"/>
    </source>
</evidence>
<name>A0A3D9LHI3_MARFU</name>
<accession>A0A3D9LHI3</accession>
<evidence type="ECO:0000313" key="6">
    <source>
        <dbReference type="Proteomes" id="UP000256779"/>
    </source>
</evidence>
<evidence type="ECO:0000256" key="1">
    <source>
        <dbReference type="ARBA" id="ARBA00004613"/>
    </source>
</evidence>
<dbReference type="GO" id="GO:0005576">
    <property type="term" value="C:extracellular region"/>
    <property type="evidence" value="ECO:0007669"/>
    <property type="project" value="UniProtKB-SubCell"/>
</dbReference>
<dbReference type="RefSeq" id="WP_245986141.1">
    <property type="nucleotide sequence ID" value="NZ_QREG01000001.1"/>
</dbReference>
<evidence type="ECO:0000313" key="5">
    <source>
        <dbReference type="EMBL" id="REE05871.1"/>
    </source>
</evidence>
<dbReference type="SUPFAM" id="SSF82153">
    <property type="entry name" value="FAS1 domain"/>
    <property type="match status" value="1"/>
</dbReference>
<dbReference type="InterPro" id="IPR000782">
    <property type="entry name" value="FAS1_domain"/>
</dbReference>
<evidence type="ECO:0000259" key="4">
    <source>
        <dbReference type="PROSITE" id="PS50213"/>
    </source>
</evidence>
<dbReference type="Pfam" id="PF16184">
    <property type="entry name" value="Cadherin_3"/>
    <property type="match status" value="1"/>
</dbReference>
<dbReference type="InterPro" id="IPR055372">
    <property type="entry name" value="CBM96"/>
</dbReference>
<dbReference type="NCBIfam" id="NF033679">
    <property type="entry name" value="DNRLRE_dom"/>
    <property type="match status" value="1"/>
</dbReference>
<dbReference type="PROSITE" id="PS50213">
    <property type="entry name" value="FAS1"/>
    <property type="match status" value="1"/>
</dbReference>
<dbReference type="EMBL" id="QREG01000001">
    <property type="protein sequence ID" value="REE05871.1"/>
    <property type="molecule type" value="Genomic_DNA"/>
</dbReference>